<evidence type="ECO:0000313" key="3">
    <source>
        <dbReference type="Proteomes" id="UP000616769"/>
    </source>
</evidence>
<dbReference type="EMBL" id="JXLN01018222">
    <property type="protein sequence ID" value="KPM11891.1"/>
    <property type="molecule type" value="Genomic_DNA"/>
</dbReference>
<dbReference type="SMART" id="SM00355">
    <property type="entry name" value="ZnF_C2H2"/>
    <property type="match status" value="1"/>
</dbReference>
<dbReference type="AlphaFoldDB" id="A0A132ALQ0"/>
<feature type="region of interest" description="Disordered" evidence="1">
    <location>
        <begin position="50"/>
        <end position="140"/>
    </location>
</feature>
<dbReference type="VEuPathDB" id="VectorBase:SSCA002859"/>
<dbReference type="Proteomes" id="UP000616769">
    <property type="component" value="Unassembled WGS sequence"/>
</dbReference>
<feature type="compositionally biased region" description="Basic residues" evidence="1">
    <location>
        <begin position="127"/>
        <end position="140"/>
    </location>
</feature>
<evidence type="ECO:0000313" key="2">
    <source>
        <dbReference type="EMBL" id="KPM11891.1"/>
    </source>
</evidence>
<dbReference type="PROSITE" id="PS50157">
    <property type="entry name" value="ZINC_FINGER_C2H2_2"/>
    <property type="match status" value="1"/>
</dbReference>
<dbReference type="PROSITE" id="PS00028">
    <property type="entry name" value="ZINC_FINGER_C2H2_1"/>
    <property type="match status" value="1"/>
</dbReference>
<sequence>MFPCYWNDCGESFTSANALRKHLDLHVSELENQFTMTAVMLVREAAMRGNNNSNNNHQDIVGNDPYDDGGGGGPDLGPNLLVDNESDNGSLVDPSQLLDNHMSTKISNHQLVSNGSQLGGLSVINNGKKRTNDHSFSSKK</sequence>
<accession>A0A132ALQ0</accession>
<gene>
    <name evidence="2" type="ORF">QR98_0104690</name>
</gene>
<proteinExistence type="predicted"/>
<name>A0A132ALQ0_SARSC</name>
<feature type="compositionally biased region" description="Low complexity" evidence="1">
    <location>
        <begin position="50"/>
        <end position="64"/>
    </location>
</feature>
<evidence type="ECO:0000256" key="1">
    <source>
        <dbReference type="SAM" id="MobiDB-lite"/>
    </source>
</evidence>
<reference evidence="2 3" key="1">
    <citation type="journal article" date="2015" name="Parasit. Vectors">
        <title>Draft genome of the scabies mite.</title>
        <authorList>
            <person name="Rider S.D.Jr."/>
            <person name="Morgan M.S."/>
            <person name="Arlian L.G."/>
        </authorList>
    </citation>
    <scope>NUCLEOTIDE SEQUENCE [LARGE SCALE GENOMIC DNA]</scope>
    <source>
        <strain evidence="2">Arlian Lab</strain>
    </source>
</reference>
<comment type="caution">
    <text evidence="2">The sequence shown here is derived from an EMBL/GenBank/DDBJ whole genome shotgun (WGS) entry which is preliminary data.</text>
</comment>
<dbReference type="InterPro" id="IPR013087">
    <property type="entry name" value="Znf_C2H2_type"/>
</dbReference>
<feature type="compositionally biased region" description="Polar residues" evidence="1">
    <location>
        <begin position="97"/>
        <end position="116"/>
    </location>
</feature>
<protein>
    <submittedName>
        <fullName evidence="2">Uncharacterized protein</fullName>
    </submittedName>
</protein>
<organism evidence="2 3">
    <name type="scientific">Sarcoptes scabiei</name>
    <name type="common">Itch mite</name>
    <name type="synonym">Acarus scabiei</name>
    <dbReference type="NCBI Taxonomy" id="52283"/>
    <lineage>
        <taxon>Eukaryota</taxon>
        <taxon>Metazoa</taxon>
        <taxon>Ecdysozoa</taxon>
        <taxon>Arthropoda</taxon>
        <taxon>Chelicerata</taxon>
        <taxon>Arachnida</taxon>
        <taxon>Acari</taxon>
        <taxon>Acariformes</taxon>
        <taxon>Sarcoptiformes</taxon>
        <taxon>Astigmata</taxon>
        <taxon>Psoroptidia</taxon>
        <taxon>Sarcoptoidea</taxon>
        <taxon>Sarcoptidae</taxon>
        <taxon>Sarcoptinae</taxon>
        <taxon>Sarcoptes</taxon>
    </lineage>
</organism>
<dbReference type="OrthoDB" id="4748970at2759"/>